<keyword evidence="4 12" id="KW-0479">Metal-binding</keyword>
<dbReference type="InterPro" id="IPR050105">
    <property type="entry name" value="MoCo_biosynth_MoaA/MoaC"/>
</dbReference>
<evidence type="ECO:0000256" key="12">
    <source>
        <dbReference type="HAMAP-Rule" id="MF_01225"/>
    </source>
</evidence>
<keyword evidence="6 12" id="KW-0408">Iron</keyword>
<dbReference type="SFLD" id="SFLDG01386">
    <property type="entry name" value="main_SPASM_domain-containing"/>
    <property type="match status" value="1"/>
</dbReference>
<feature type="binding site" evidence="12">
    <location>
        <position position="208"/>
    </location>
    <ligand>
        <name>S-adenosyl-L-methionine</name>
        <dbReference type="ChEBI" id="CHEBI:59789"/>
    </ligand>
</feature>
<keyword evidence="5 12" id="KW-0547">Nucleotide-binding</keyword>
<keyword evidence="8 12" id="KW-0342">GTP-binding</keyword>
<dbReference type="InterPro" id="IPR000385">
    <property type="entry name" value="MoaA_NifB_PqqE_Fe-S-bd_CS"/>
</dbReference>
<dbReference type="PROSITE" id="PS51918">
    <property type="entry name" value="RADICAL_SAM"/>
    <property type="match status" value="1"/>
</dbReference>
<evidence type="ECO:0000256" key="11">
    <source>
        <dbReference type="ARBA" id="ARBA00048697"/>
    </source>
</evidence>
<evidence type="ECO:0000313" key="14">
    <source>
        <dbReference type="EMBL" id="SFS88949.1"/>
    </source>
</evidence>
<dbReference type="InterPro" id="IPR007197">
    <property type="entry name" value="rSAM"/>
</dbReference>
<feature type="binding site" evidence="12">
    <location>
        <position position="271"/>
    </location>
    <ligand>
        <name>[4Fe-4S] cluster</name>
        <dbReference type="ChEBI" id="CHEBI:49883"/>
        <label>2</label>
        <note>4Fe-4S-substrate</note>
    </ligand>
</feature>
<dbReference type="UniPathway" id="UPA00344"/>
<comment type="cofactor">
    <cofactor evidence="12">
        <name>[4Fe-4S] cluster</name>
        <dbReference type="ChEBI" id="CHEBI:49883"/>
    </cofactor>
    <text evidence="12">Binds 2 [4Fe-4S] clusters. Binds 1 [4Fe-4S] cluster coordinated with 3 cysteines and an exchangeable S-adenosyl-L-methionine and 1 [4Fe-4S] cluster coordinated with 3 cysteines and the GTP-derived substrate.</text>
</comment>
<dbReference type="GO" id="GO:0006777">
    <property type="term" value="P:Mo-molybdopterin cofactor biosynthetic process"/>
    <property type="evidence" value="ECO:0007669"/>
    <property type="project" value="UniProtKB-UniRule"/>
</dbReference>
<name>A0A1I6TIC1_9CAUL</name>
<feature type="binding site" evidence="12">
    <location>
        <position position="41"/>
    </location>
    <ligand>
        <name>[4Fe-4S] cluster</name>
        <dbReference type="ChEBI" id="CHEBI:49883"/>
        <label>1</label>
        <note>4Fe-4S-S-AdoMet</note>
    </ligand>
</feature>
<dbReference type="InterPro" id="IPR006638">
    <property type="entry name" value="Elp3/MiaA/NifB-like_rSAM"/>
</dbReference>
<reference evidence="15" key="1">
    <citation type="submission" date="2016-10" db="EMBL/GenBank/DDBJ databases">
        <authorList>
            <person name="Varghese N."/>
            <person name="Submissions S."/>
        </authorList>
    </citation>
    <scope>NUCLEOTIDE SEQUENCE [LARGE SCALE GENOMIC DNA]</scope>
    <source>
        <strain evidence="15">CGMCC 1.10683</strain>
    </source>
</reference>
<evidence type="ECO:0000256" key="2">
    <source>
        <dbReference type="ARBA" id="ARBA00022485"/>
    </source>
</evidence>
<dbReference type="Gene3D" id="3.20.20.70">
    <property type="entry name" value="Aldolase class I"/>
    <property type="match status" value="1"/>
</dbReference>
<evidence type="ECO:0000256" key="5">
    <source>
        <dbReference type="ARBA" id="ARBA00022741"/>
    </source>
</evidence>
<feature type="domain" description="Radical SAM core" evidence="13">
    <location>
        <begin position="25"/>
        <end position="238"/>
    </location>
</feature>
<dbReference type="InterPro" id="IPR013785">
    <property type="entry name" value="Aldolase_TIM"/>
</dbReference>
<feature type="binding site" evidence="12">
    <location>
        <position position="82"/>
    </location>
    <ligand>
        <name>GTP</name>
        <dbReference type="ChEBI" id="CHEBI:37565"/>
    </ligand>
</feature>
<evidence type="ECO:0000256" key="8">
    <source>
        <dbReference type="ARBA" id="ARBA00023134"/>
    </source>
</evidence>
<feature type="binding site" evidence="12">
    <location>
        <position position="45"/>
    </location>
    <ligand>
        <name>[4Fe-4S] cluster</name>
        <dbReference type="ChEBI" id="CHEBI:49883"/>
        <label>1</label>
        <note>4Fe-4S-S-AdoMet</note>
    </ligand>
</feature>
<comment type="function">
    <text evidence="12">Catalyzes the cyclization of GTP to (8S)-3',8-cyclo-7,8-dihydroguanosine 5'-triphosphate.</text>
</comment>
<keyword evidence="3 12" id="KW-0949">S-adenosyl-L-methionine</keyword>
<sequence length="343" mass="37779">MAEAGLMELDAARAPSPAPPSLVDGFGRRFRYLRLSVTEVCNFRCAYCLPDGYRGKADGFLELDEIARLVRGFAALGVTKVRLSGGEPSVRADLDDIIAAAAATPGVMKVALTTNGWRLDRRVRGWRDAGLSHLNVSIDSLDPAAFARLTGHDRLEDILRGVDTALGLGFGAVKLNAVLLRDTVDSAFDQFADWLRHRPATVRFIELMRTLDNGPWFDAQHVRAEVLERWLRERGWTARPRRADDGPAIEYAHPDYAGRFGVIAPYGAGFCDGCNRLRVTARGKLRLCLFGEGGVDLRDLLTDSVAPERLEQRILDALPTKQRGHELMLGRSGDLRRMADVGG</sequence>
<evidence type="ECO:0000256" key="6">
    <source>
        <dbReference type="ARBA" id="ARBA00023004"/>
    </source>
</evidence>
<feature type="binding site" evidence="12">
    <location>
        <position position="48"/>
    </location>
    <ligand>
        <name>[4Fe-4S] cluster</name>
        <dbReference type="ChEBI" id="CHEBI:49883"/>
        <label>1</label>
        <note>4Fe-4S-S-AdoMet</note>
    </ligand>
</feature>
<dbReference type="InterPro" id="IPR013483">
    <property type="entry name" value="MoaA"/>
</dbReference>
<evidence type="ECO:0000259" key="13">
    <source>
        <dbReference type="PROSITE" id="PS51918"/>
    </source>
</evidence>
<dbReference type="HAMAP" id="MF_01225_B">
    <property type="entry name" value="MoaA_B"/>
    <property type="match status" value="1"/>
</dbReference>
<evidence type="ECO:0000256" key="7">
    <source>
        <dbReference type="ARBA" id="ARBA00023014"/>
    </source>
</evidence>
<dbReference type="CDD" id="cd01335">
    <property type="entry name" value="Radical_SAM"/>
    <property type="match status" value="1"/>
</dbReference>
<feature type="binding site" evidence="12">
    <location>
        <position position="34"/>
    </location>
    <ligand>
        <name>GTP</name>
        <dbReference type="ChEBI" id="CHEBI:37565"/>
    </ligand>
</feature>
<dbReference type="GO" id="GO:0061799">
    <property type="term" value="F:cyclic pyranopterin monophosphate synthase activity"/>
    <property type="evidence" value="ECO:0007669"/>
    <property type="project" value="TreeGrafter"/>
</dbReference>
<feature type="binding site" evidence="12">
    <location>
        <position position="113"/>
    </location>
    <ligand>
        <name>GTP</name>
        <dbReference type="ChEBI" id="CHEBI:37565"/>
    </ligand>
</feature>
<comment type="catalytic activity">
    <reaction evidence="11 12">
        <text>GTP + AH2 + S-adenosyl-L-methionine = (8S)-3',8-cyclo-7,8-dihydroguanosine 5'-triphosphate + 5'-deoxyadenosine + L-methionine + A + H(+)</text>
        <dbReference type="Rhea" id="RHEA:49576"/>
        <dbReference type="ChEBI" id="CHEBI:13193"/>
        <dbReference type="ChEBI" id="CHEBI:15378"/>
        <dbReference type="ChEBI" id="CHEBI:17319"/>
        <dbReference type="ChEBI" id="CHEBI:17499"/>
        <dbReference type="ChEBI" id="CHEBI:37565"/>
        <dbReference type="ChEBI" id="CHEBI:57844"/>
        <dbReference type="ChEBI" id="CHEBI:59789"/>
        <dbReference type="ChEBI" id="CHEBI:131766"/>
        <dbReference type="EC" id="4.1.99.22"/>
    </reaction>
</comment>
<keyword evidence="15" id="KW-1185">Reference proteome</keyword>
<proteinExistence type="inferred from homology"/>
<evidence type="ECO:0000256" key="4">
    <source>
        <dbReference type="ARBA" id="ARBA00022723"/>
    </source>
</evidence>
<dbReference type="InterPro" id="IPR010505">
    <property type="entry name" value="MoaA_twitch"/>
</dbReference>
<feature type="binding site" evidence="12">
    <location>
        <position position="288"/>
    </location>
    <ligand>
        <name>[4Fe-4S] cluster</name>
        <dbReference type="ChEBI" id="CHEBI:49883"/>
        <label>2</label>
        <note>4Fe-4S-substrate</note>
    </ligand>
</feature>
<comment type="similarity">
    <text evidence="12">Belongs to the radical SAM superfamily. MoaA family.</text>
</comment>
<dbReference type="PANTHER" id="PTHR22960:SF28">
    <property type="entry name" value="GTP 3',8-CYCLASE"/>
    <property type="match status" value="1"/>
</dbReference>
<evidence type="ECO:0000256" key="9">
    <source>
        <dbReference type="ARBA" id="ARBA00023150"/>
    </source>
</evidence>
<keyword evidence="7 12" id="KW-0411">Iron-sulfur</keyword>
<keyword evidence="10 12" id="KW-0456">Lyase</keyword>
<evidence type="ECO:0000313" key="15">
    <source>
        <dbReference type="Proteomes" id="UP000198788"/>
    </source>
</evidence>
<dbReference type="Pfam" id="PF06463">
    <property type="entry name" value="Mob_synth_C"/>
    <property type="match status" value="1"/>
</dbReference>
<dbReference type="InterPro" id="IPR040064">
    <property type="entry name" value="MoaA-like"/>
</dbReference>
<dbReference type="EC" id="4.1.99.22" evidence="1 12"/>
<accession>A0A1I6TIC1</accession>
<feature type="binding site" evidence="12">
    <location>
        <position position="86"/>
    </location>
    <ligand>
        <name>S-adenosyl-L-methionine</name>
        <dbReference type="ChEBI" id="CHEBI:59789"/>
    </ligand>
</feature>
<protein>
    <recommendedName>
        <fullName evidence="1 12">GTP 3',8-cyclase</fullName>
        <ecNumber evidence="1 12">4.1.99.22</ecNumber>
    </recommendedName>
    <alternativeName>
        <fullName evidence="12">Molybdenum cofactor biosynthesis protein A</fullName>
    </alternativeName>
</protein>
<keyword evidence="9 12" id="KW-0501">Molybdenum cofactor biosynthesis</keyword>
<keyword evidence="2 12" id="KW-0004">4Fe-4S</keyword>
<dbReference type="GO" id="GO:0061798">
    <property type="term" value="F:GTP 3',8'-cyclase activity"/>
    <property type="evidence" value="ECO:0007669"/>
    <property type="project" value="UniProtKB-UniRule"/>
</dbReference>
<dbReference type="GO" id="GO:0046872">
    <property type="term" value="F:metal ion binding"/>
    <property type="evidence" value="ECO:0007669"/>
    <property type="project" value="UniProtKB-KW"/>
</dbReference>
<dbReference type="SUPFAM" id="SSF102114">
    <property type="entry name" value="Radical SAM enzymes"/>
    <property type="match status" value="1"/>
</dbReference>
<evidence type="ECO:0000256" key="1">
    <source>
        <dbReference type="ARBA" id="ARBA00012167"/>
    </source>
</evidence>
<feature type="binding site" evidence="12">
    <location>
        <begin position="276"/>
        <end position="278"/>
    </location>
    <ligand>
        <name>GTP</name>
        <dbReference type="ChEBI" id="CHEBI:37565"/>
    </ligand>
</feature>
<feature type="binding site" evidence="12">
    <location>
        <position position="174"/>
    </location>
    <ligand>
        <name>GTP</name>
        <dbReference type="ChEBI" id="CHEBI:37565"/>
    </ligand>
</feature>
<dbReference type="GO" id="GO:0051539">
    <property type="term" value="F:4 iron, 4 sulfur cluster binding"/>
    <property type="evidence" value="ECO:0007669"/>
    <property type="project" value="UniProtKB-UniRule"/>
</dbReference>
<dbReference type="STRING" id="871741.SAMN05192570_0091"/>
<feature type="binding site" evidence="12">
    <location>
        <position position="137"/>
    </location>
    <ligand>
        <name>S-adenosyl-L-methionine</name>
        <dbReference type="ChEBI" id="CHEBI:59789"/>
    </ligand>
</feature>
<dbReference type="CDD" id="cd21117">
    <property type="entry name" value="Twitch_MoaA"/>
    <property type="match status" value="1"/>
</dbReference>
<dbReference type="GO" id="GO:1904047">
    <property type="term" value="F:S-adenosyl-L-methionine binding"/>
    <property type="evidence" value="ECO:0007669"/>
    <property type="project" value="UniProtKB-UniRule"/>
</dbReference>
<dbReference type="SMART" id="SM00729">
    <property type="entry name" value="Elp3"/>
    <property type="match status" value="1"/>
</dbReference>
<dbReference type="InterPro" id="IPR058240">
    <property type="entry name" value="rSAM_sf"/>
</dbReference>
<dbReference type="PANTHER" id="PTHR22960">
    <property type="entry name" value="MOLYBDOPTERIN COFACTOR SYNTHESIS PROTEIN A"/>
    <property type="match status" value="1"/>
</dbReference>
<comment type="subunit">
    <text evidence="12">Monomer and homodimer.</text>
</comment>
<dbReference type="RefSeq" id="WP_245777302.1">
    <property type="nucleotide sequence ID" value="NZ_FOZV01000010.1"/>
</dbReference>
<evidence type="ECO:0000256" key="3">
    <source>
        <dbReference type="ARBA" id="ARBA00022691"/>
    </source>
</evidence>
<feature type="binding site" evidence="12">
    <location>
        <position position="274"/>
    </location>
    <ligand>
        <name>[4Fe-4S] cluster</name>
        <dbReference type="ChEBI" id="CHEBI:49883"/>
        <label>2</label>
        <note>4Fe-4S-substrate</note>
    </ligand>
</feature>
<dbReference type="EMBL" id="FOZV01000010">
    <property type="protein sequence ID" value="SFS88949.1"/>
    <property type="molecule type" value="Genomic_DNA"/>
</dbReference>
<evidence type="ECO:0000256" key="10">
    <source>
        <dbReference type="ARBA" id="ARBA00023239"/>
    </source>
</evidence>
<dbReference type="GO" id="GO:0005525">
    <property type="term" value="F:GTP binding"/>
    <property type="evidence" value="ECO:0007669"/>
    <property type="project" value="UniProtKB-UniRule"/>
</dbReference>
<dbReference type="PROSITE" id="PS01305">
    <property type="entry name" value="MOAA_NIFB_PQQE"/>
    <property type="match status" value="1"/>
</dbReference>
<dbReference type="Proteomes" id="UP000198788">
    <property type="component" value="Unassembled WGS sequence"/>
</dbReference>
<gene>
    <name evidence="12" type="primary">moaA</name>
    <name evidence="14" type="ORF">SAMN05192570_0091</name>
</gene>
<dbReference type="SFLD" id="SFLDG01067">
    <property type="entry name" value="SPASM/twitch_domain_containing"/>
    <property type="match status" value="1"/>
</dbReference>
<dbReference type="Pfam" id="PF04055">
    <property type="entry name" value="Radical_SAM"/>
    <property type="match status" value="1"/>
</dbReference>
<dbReference type="NCBIfam" id="TIGR02666">
    <property type="entry name" value="moaA"/>
    <property type="match status" value="1"/>
</dbReference>
<dbReference type="SFLD" id="SFLDS00029">
    <property type="entry name" value="Radical_SAM"/>
    <property type="match status" value="1"/>
</dbReference>
<organism evidence="14 15">
    <name type="scientific">Brevundimonas viscosa</name>
    <dbReference type="NCBI Taxonomy" id="871741"/>
    <lineage>
        <taxon>Bacteria</taxon>
        <taxon>Pseudomonadati</taxon>
        <taxon>Pseudomonadota</taxon>
        <taxon>Alphaproteobacteria</taxon>
        <taxon>Caulobacterales</taxon>
        <taxon>Caulobacteraceae</taxon>
        <taxon>Brevundimonas</taxon>
    </lineage>
</organism>
<dbReference type="SFLD" id="SFLDG01383">
    <property type="entry name" value="cyclic_pyranopterin_phosphate"/>
    <property type="match status" value="1"/>
</dbReference>
<feature type="binding site" evidence="12">
    <location>
        <position position="47"/>
    </location>
    <ligand>
        <name>S-adenosyl-L-methionine</name>
        <dbReference type="ChEBI" id="CHEBI:59789"/>
    </ligand>
</feature>
<dbReference type="AlphaFoldDB" id="A0A1I6TIC1"/>
<comment type="pathway">
    <text evidence="12">Cofactor biosynthesis; molybdopterin biosynthesis.</text>
</comment>